<dbReference type="NCBIfam" id="TIGR01003">
    <property type="entry name" value="PTS_HPr_family"/>
    <property type="match status" value="1"/>
</dbReference>
<reference evidence="7 8" key="1">
    <citation type="submission" date="2018-10" db="EMBL/GenBank/DDBJ databases">
        <title>Isolation from cow dung.</title>
        <authorList>
            <person name="Ling L."/>
        </authorList>
    </citation>
    <scope>NUCLEOTIDE SEQUENCE [LARGE SCALE GENOMIC DNA]</scope>
    <source>
        <strain evidence="7 8">NEAU-LL90</strain>
    </source>
</reference>
<name>A0A3M2KSW6_9NOCA</name>
<dbReference type="InterPro" id="IPR000032">
    <property type="entry name" value="HPr-like"/>
</dbReference>
<accession>A0A3M2KSW6</accession>
<dbReference type="Gene3D" id="3.30.1340.10">
    <property type="entry name" value="HPr-like"/>
    <property type="match status" value="1"/>
</dbReference>
<evidence type="ECO:0000256" key="2">
    <source>
        <dbReference type="ARBA" id="ARBA00004496"/>
    </source>
</evidence>
<comment type="caution">
    <text evidence="7">The sequence shown here is derived from an EMBL/GenBank/DDBJ whole genome shotgun (WGS) entry which is preliminary data.</text>
</comment>
<organism evidence="7 8">
    <name type="scientific">Nocardia stercoris</name>
    <dbReference type="NCBI Taxonomy" id="2483361"/>
    <lineage>
        <taxon>Bacteria</taxon>
        <taxon>Bacillati</taxon>
        <taxon>Actinomycetota</taxon>
        <taxon>Actinomycetes</taxon>
        <taxon>Mycobacteriales</taxon>
        <taxon>Nocardiaceae</taxon>
        <taxon>Nocardia</taxon>
    </lineage>
</organism>
<dbReference type="InterPro" id="IPR001020">
    <property type="entry name" value="PTS_HPr_His_P_site"/>
</dbReference>
<evidence type="ECO:0000256" key="5">
    <source>
        <dbReference type="ARBA" id="ARBA00022683"/>
    </source>
</evidence>
<dbReference type="PROSITE" id="PS51350">
    <property type="entry name" value="PTS_HPR_DOM"/>
    <property type="match status" value="1"/>
</dbReference>
<protein>
    <recommendedName>
        <fullName evidence="3">Phosphocarrier protein HPr</fullName>
    </recommendedName>
</protein>
<dbReference type="EMBL" id="RFFH01000031">
    <property type="protein sequence ID" value="RMI27766.1"/>
    <property type="molecule type" value="Genomic_DNA"/>
</dbReference>
<keyword evidence="5" id="KW-0598">Phosphotransferase system</keyword>
<sequence length="87" mass="8868">MITRTAVVAAKTGLHARPAALFAKAAGEAGVPVQISVADKDPVAANSLLQLMTLGVERGDTVTLHAEDGADAALDALVELLETDFDA</sequence>
<keyword evidence="4" id="KW-0963">Cytoplasm</keyword>
<evidence type="ECO:0000256" key="4">
    <source>
        <dbReference type="ARBA" id="ARBA00022490"/>
    </source>
</evidence>
<dbReference type="PANTHER" id="PTHR33705:SF2">
    <property type="entry name" value="PHOSPHOCARRIER PROTEIN NPR"/>
    <property type="match status" value="1"/>
</dbReference>
<keyword evidence="8" id="KW-1185">Reference proteome</keyword>
<dbReference type="PANTHER" id="PTHR33705">
    <property type="entry name" value="PHOSPHOCARRIER PROTEIN HPR"/>
    <property type="match status" value="1"/>
</dbReference>
<dbReference type="Proteomes" id="UP000279275">
    <property type="component" value="Unassembled WGS sequence"/>
</dbReference>
<dbReference type="PRINTS" id="PR00107">
    <property type="entry name" value="PHOSPHOCPHPR"/>
</dbReference>
<evidence type="ECO:0000313" key="8">
    <source>
        <dbReference type="Proteomes" id="UP000279275"/>
    </source>
</evidence>
<comment type="subcellular location">
    <subcellularLocation>
        <location evidence="2">Cytoplasm</location>
    </subcellularLocation>
</comment>
<evidence type="ECO:0000259" key="6">
    <source>
        <dbReference type="PROSITE" id="PS51350"/>
    </source>
</evidence>
<dbReference type="GO" id="GO:0005737">
    <property type="term" value="C:cytoplasm"/>
    <property type="evidence" value="ECO:0007669"/>
    <property type="project" value="UniProtKB-SubCell"/>
</dbReference>
<comment type="function">
    <text evidence="1">General (non sugar-specific) component of the phosphoenolpyruvate-dependent sugar phosphotransferase system (sugar PTS). This major carbohydrate active-transport system catalyzes the phosphorylation of incoming sugar substrates concomitantly with their translocation across the cell membrane. The phosphoryl group from phosphoenolpyruvate (PEP) is transferred to the phosphoryl carrier protein HPr by enzyme I. Phospho-HPr then transfers it to the PTS EIIA domain.</text>
</comment>
<dbReference type="GO" id="GO:0009401">
    <property type="term" value="P:phosphoenolpyruvate-dependent sugar phosphotransferase system"/>
    <property type="evidence" value="ECO:0007669"/>
    <property type="project" value="UniProtKB-KW"/>
</dbReference>
<proteinExistence type="predicted"/>
<dbReference type="RefSeq" id="WP_122192067.1">
    <property type="nucleotide sequence ID" value="NZ_RFFH01000031.1"/>
</dbReference>
<dbReference type="PROSITE" id="PS00369">
    <property type="entry name" value="PTS_HPR_HIS"/>
    <property type="match status" value="1"/>
</dbReference>
<dbReference type="OrthoDB" id="9809047at2"/>
<dbReference type="SUPFAM" id="SSF55594">
    <property type="entry name" value="HPr-like"/>
    <property type="match status" value="1"/>
</dbReference>
<dbReference type="AlphaFoldDB" id="A0A3M2KSW6"/>
<dbReference type="InterPro" id="IPR050399">
    <property type="entry name" value="HPr"/>
</dbReference>
<feature type="domain" description="HPr" evidence="6">
    <location>
        <begin position="1"/>
        <end position="87"/>
    </location>
</feature>
<dbReference type="Pfam" id="PF00381">
    <property type="entry name" value="PTS-HPr"/>
    <property type="match status" value="1"/>
</dbReference>
<evidence type="ECO:0000256" key="1">
    <source>
        <dbReference type="ARBA" id="ARBA00003681"/>
    </source>
</evidence>
<dbReference type="InterPro" id="IPR035895">
    <property type="entry name" value="HPr-like_sf"/>
</dbReference>
<dbReference type="CDD" id="cd00367">
    <property type="entry name" value="PTS-HPr_like"/>
    <property type="match status" value="1"/>
</dbReference>
<gene>
    <name evidence="7" type="ORF">EBN03_32835</name>
</gene>
<evidence type="ECO:0000256" key="3">
    <source>
        <dbReference type="ARBA" id="ARBA00020422"/>
    </source>
</evidence>
<evidence type="ECO:0000313" key="7">
    <source>
        <dbReference type="EMBL" id="RMI27766.1"/>
    </source>
</evidence>